<protein>
    <submittedName>
        <fullName evidence="3">Uncharacterized protein</fullName>
    </submittedName>
</protein>
<dbReference type="AlphaFoldDB" id="A0A285SGS7"/>
<keyword evidence="4" id="KW-1185">Reference proteome</keyword>
<accession>A0A285SGS7</accession>
<proteinExistence type="predicted"/>
<feature type="transmembrane region" description="Helical" evidence="2">
    <location>
        <begin position="77"/>
        <end position="94"/>
    </location>
</feature>
<evidence type="ECO:0000313" key="3">
    <source>
        <dbReference type="EMBL" id="SOC07094.1"/>
    </source>
</evidence>
<feature type="transmembrane region" description="Helical" evidence="2">
    <location>
        <begin position="43"/>
        <end position="65"/>
    </location>
</feature>
<evidence type="ECO:0000256" key="1">
    <source>
        <dbReference type="SAM" id="MobiDB-lite"/>
    </source>
</evidence>
<gene>
    <name evidence="3" type="ORF">SAMN05421512_105290</name>
</gene>
<organism evidence="3 4">
    <name type="scientific">Stappia indica</name>
    <dbReference type="NCBI Taxonomy" id="538381"/>
    <lineage>
        <taxon>Bacteria</taxon>
        <taxon>Pseudomonadati</taxon>
        <taxon>Pseudomonadota</taxon>
        <taxon>Alphaproteobacteria</taxon>
        <taxon>Hyphomicrobiales</taxon>
        <taxon>Stappiaceae</taxon>
        <taxon>Stappia</taxon>
    </lineage>
</organism>
<keyword evidence="2" id="KW-0472">Membrane</keyword>
<keyword evidence="2" id="KW-0812">Transmembrane</keyword>
<name>A0A285SGS7_9HYPH</name>
<evidence type="ECO:0000256" key="2">
    <source>
        <dbReference type="SAM" id="Phobius"/>
    </source>
</evidence>
<dbReference type="RefSeq" id="WP_067219215.1">
    <property type="nucleotide sequence ID" value="NZ_MBQE01000002.1"/>
</dbReference>
<sequence length="165" mass="17591">MTKSLGTALAIHTLAVLGLFVAAVALATWNGALWPLDLGFSILVTLVGFGVLVLDWGPVWLGLVIASASLKTTYGRLLLWPLATAAMIGLHAVAGPDRGFMKLDRLGADGTLYLYAIPIALALVLGSLLREAFQVIRRGSMTTTAPPPGVMPRADTRPWHVHTRR</sequence>
<dbReference type="Proteomes" id="UP000219331">
    <property type="component" value="Unassembled WGS sequence"/>
</dbReference>
<feature type="transmembrane region" description="Helical" evidence="2">
    <location>
        <begin position="114"/>
        <end position="133"/>
    </location>
</feature>
<dbReference type="EMBL" id="OBML01000005">
    <property type="protein sequence ID" value="SOC07094.1"/>
    <property type="molecule type" value="Genomic_DNA"/>
</dbReference>
<reference evidence="3 4" key="1">
    <citation type="submission" date="2017-08" db="EMBL/GenBank/DDBJ databases">
        <authorList>
            <person name="de Groot N.N."/>
        </authorList>
    </citation>
    <scope>NUCLEOTIDE SEQUENCE [LARGE SCALE GENOMIC DNA]</scope>
    <source>
        <strain evidence="3 4">USBA 352</strain>
    </source>
</reference>
<evidence type="ECO:0000313" key="4">
    <source>
        <dbReference type="Proteomes" id="UP000219331"/>
    </source>
</evidence>
<keyword evidence="2" id="KW-1133">Transmembrane helix</keyword>
<dbReference type="STRING" id="538381.GCA_001696535_02001"/>
<feature type="region of interest" description="Disordered" evidence="1">
    <location>
        <begin position="146"/>
        <end position="165"/>
    </location>
</feature>